<reference evidence="1 2" key="1">
    <citation type="submission" date="2016-08" db="EMBL/GenBank/DDBJ databases">
        <title>Draft genome sequence of Candidatus Piscirickettsia litoralis, from seawater.</title>
        <authorList>
            <person name="Wan X."/>
            <person name="Lee A.J."/>
            <person name="Hou S."/>
            <person name="Donachie S.P."/>
        </authorList>
    </citation>
    <scope>NUCLEOTIDE SEQUENCE [LARGE SCALE GENOMIC DNA]</scope>
    <source>
        <strain evidence="1 2">Y2</strain>
    </source>
</reference>
<keyword evidence="2" id="KW-1185">Reference proteome</keyword>
<protein>
    <recommendedName>
        <fullName evidence="3">Bacterial sensory transduction regulator family protein</fullName>
    </recommendedName>
</protein>
<evidence type="ECO:0000313" key="2">
    <source>
        <dbReference type="Proteomes" id="UP000094329"/>
    </source>
</evidence>
<evidence type="ECO:0008006" key="3">
    <source>
        <dbReference type="Google" id="ProtNLM"/>
    </source>
</evidence>
<organism evidence="1 2">
    <name type="scientific">Piscirickettsia litoralis</name>
    <dbReference type="NCBI Taxonomy" id="1891921"/>
    <lineage>
        <taxon>Bacteria</taxon>
        <taxon>Pseudomonadati</taxon>
        <taxon>Pseudomonadota</taxon>
        <taxon>Gammaproteobacteria</taxon>
        <taxon>Thiotrichales</taxon>
        <taxon>Piscirickettsiaceae</taxon>
        <taxon>Piscirickettsia</taxon>
    </lineage>
</organism>
<sequence>MPSDIFQKIESQTVTKEEIYTYFNKPSLNNFSFEVTDFDILKCEGYVSLKFQPHSNATPAIVIVRWVCSQGRPLKPVLSNKCFIRMDVNDTPIYMEDCELDKVLMNEECGASVAIEMLNVELMKFVSAFEDSIKSTCFNFKDTV</sequence>
<name>A0ABX2ZXC6_9GAMM</name>
<accession>A0ABX2ZXC6</accession>
<gene>
    <name evidence="1" type="ORF">BGC07_18560</name>
</gene>
<dbReference type="Proteomes" id="UP000094329">
    <property type="component" value="Unassembled WGS sequence"/>
</dbReference>
<comment type="caution">
    <text evidence="1">The sequence shown here is derived from an EMBL/GenBank/DDBJ whole genome shotgun (WGS) entry which is preliminary data.</text>
</comment>
<dbReference type="EMBL" id="MDTU01000008">
    <property type="protein sequence ID" value="ODN41034.1"/>
    <property type="molecule type" value="Genomic_DNA"/>
</dbReference>
<evidence type="ECO:0000313" key="1">
    <source>
        <dbReference type="EMBL" id="ODN41034.1"/>
    </source>
</evidence>
<proteinExistence type="predicted"/>